<organism evidence="3">
    <name type="scientific">Compsopogon caeruleus</name>
    <dbReference type="NCBI Taxonomy" id="31354"/>
    <lineage>
        <taxon>Eukaryota</taxon>
        <taxon>Rhodophyta</taxon>
        <taxon>Compsopogonophyceae</taxon>
        <taxon>Compsopogonales</taxon>
        <taxon>Compsopogonaceae</taxon>
        <taxon>Compsopogon</taxon>
    </lineage>
</organism>
<dbReference type="PROSITE" id="PS50234">
    <property type="entry name" value="VWFA"/>
    <property type="match status" value="1"/>
</dbReference>
<dbReference type="SMART" id="SM00256">
    <property type="entry name" value="FBOX"/>
    <property type="match status" value="1"/>
</dbReference>
<reference evidence="3" key="1">
    <citation type="submission" date="2021-01" db="EMBL/GenBank/DDBJ databases">
        <authorList>
            <person name="Corre E."/>
            <person name="Pelletier E."/>
            <person name="Niang G."/>
            <person name="Scheremetjew M."/>
            <person name="Finn R."/>
            <person name="Kale V."/>
            <person name="Holt S."/>
            <person name="Cochrane G."/>
            <person name="Meng A."/>
            <person name="Brown T."/>
            <person name="Cohen L."/>
        </authorList>
    </citation>
    <scope>NUCLEOTIDE SEQUENCE</scope>
    <source>
        <strain evidence="3">SAG 36.94</strain>
    </source>
</reference>
<proteinExistence type="predicted"/>
<feature type="domain" description="VWFA" evidence="2">
    <location>
        <begin position="158"/>
        <end position="334"/>
    </location>
</feature>
<dbReference type="InterPro" id="IPR036465">
    <property type="entry name" value="vWFA_dom_sf"/>
</dbReference>
<evidence type="ECO:0000313" key="4">
    <source>
        <dbReference type="EMBL" id="CAD9237753.1"/>
    </source>
</evidence>
<dbReference type="InterPro" id="IPR001810">
    <property type="entry name" value="F-box_dom"/>
</dbReference>
<dbReference type="SUPFAM" id="SSF53300">
    <property type="entry name" value="vWA-like"/>
    <property type="match status" value="1"/>
</dbReference>
<protein>
    <recommendedName>
        <fullName evidence="5">VWFA domain-containing protein</fullName>
    </recommendedName>
</protein>
<evidence type="ECO:0000313" key="3">
    <source>
        <dbReference type="EMBL" id="CAD9237752.1"/>
    </source>
</evidence>
<dbReference type="Pfam" id="PF00092">
    <property type="entry name" value="VWA"/>
    <property type="match status" value="1"/>
</dbReference>
<accession>A0A6T6CNV7</accession>
<dbReference type="Pfam" id="PF00646">
    <property type="entry name" value="F-box"/>
    <property type="match status" value="1"/>
</dbReference>
<dbReference type="Gene3D" id="1.20.1280.50">
    <property type="match status" value="1"/>
</dbReference>
<dbReference type="PROSITE" id="PS50181">
    <property type="entry name" value="FBOX"/>
    <property type="match status" value="1"/>
</dbReference>
<dbReference type="PANTHER" id="PTHR24020">
    <property type="entry name" value="COLLAGEN ALPHA"/>
    <property type="match status" value="1"/>
</dbReference>
<evidence type="ECO:0008006" key="5">
    <source>
        <dbReference type="Google" id="ProtNLM"/>
    </source>
</evidence>
<evidence type="ECO:0000259" key="2">
    <source>
        <dbReference type="PROSITE" id="PS50234"/>
    </source>
</evidence>
<name>A0A6T6CNV7_9RHOD</name>
<feature type="domain" description="F-box" evidence="1">
    <location>
        <begin position="26"/>
        <end position="73"/>
    </location>
</feature>
<sequence>MEFVMDDVNSNPLSPCELMDQDLDDDETLLLLPDELIGCCLQNLEAEDLVRLELVSRRLRSVVSSDYSRWRELCMSRWKSNSPQVLELAAEFAGGWKRLYSEKHVSEKETAPWLVPCISEVSAIVELIKGEGPPTPTGSPVSILLDAMGTSHFTNVLSVVILVDGSSSVTEDDFSAMRQFGKTLMGSLRSTYPGSHAALVQFNQYPRVESPLSPIASGESIAALDKMEQIMGSTDIAAPIRLARELLTSSNAPGGDKVILLLTDGQTHNEELAMTEREARGAAEECGARVFTFGVGRDVDEAGLERVAAGSRRFVEGKRKNFGGCYFTLRRLKK</sequence>
<dbReference type="EMBL" id="HBGH01017745">
    <property type="protein sequence ID" value="CAD9237752.1"/>
    <property type="molecule type" value="Transcribed_RNA"/>
</dbReference>
<dbReference type="SUPFAM" id="SSF81383">
    <property type="entry name" value="F-box domain"/>
    <property type="match status" value="1"/>
</dbReference>
<gene>
    <name evidence="3" type="ORF">CCAE0312_LOCUS9851</name>
    <name evidence="4" type="ORF">CCAE0312_LOCUS9852</name>
</gene>
<dbReference type="InterPro" id="IPR002035">
    <property type="entry name" value="VWF_A"/>
</dbReference>
<dbReference type="PRINTS" id="PR00453">
    <property type="entry name" value="VWFADOMAIN"/>
</dbReference>
<dbReference type="InterPro" id="IPR036047">
    <property type="entry name" value="F-box-like_dom_sf"/>
</dbReference>
<dbReference type="Gene3D" id="3.40.50.410">
    <property type="entry name" value="von Willebrand factor, type A domain"/>
    <property type="match status" value="1"/>
</dbReference>
<evidence type="ECO:0000259" key="1">
    <source>
        <dbReference type="PROSITE" id="PS50181"/>
    </source>
</evidence>
<dbReference type="InterPro" id="IPR050525">
    <property type="entry name" value="ECM_Assembly_Org"/>
</dbReference>
<dbReference type="EMBL" id="HBGH01017746">
    <property type="protein sequence ID" value="CAD9237753.1"/>
    <property type="molecule type" value="Transcribed_RNA"/>
</dbReference>
<dbReference type="CDD" id="cd00198">
    <property type="entry name" value="vWFA"/>
    <property type="match status" value="1"/>
</dbReference>
<dbReference type="SMART" id="SM00327">
    <property type="entry name" value="VWA"/>
    <property type="match status" value="1"/>
</dbReference>
<dbReference type="AlphaFoldDB" id="A0A6T6CNV7"/>